<sequence>MAPAFVASDLSVAAELTEEHAQVVMHVTVIRRLFPYLAQEFTTKTRRIWNSNTWTSFAPIIAPPSREPTGRNP</sequence>
<name>A0A380TG57_9ZZZZ</name>
<reference evidence="1" key="1">
    <citation type="submission" date="2018-07" db="EMBL/GenBank/DDBJ databases">
        <authorList>
            <person name="Quirk P.G."/>
            <person name="Krulwich T.A."/>
        </authorList>
    </citation>
    <scope>NUCLEOTIDE SEQUENCE</scope>
</reference>
<protein>
    <submittedName>
        <fullName evidence="1">Uncharacterized protein</fullName>
    </submittedName>
</protein>
<evidence type="ECO:0000313" key="1">
    <source>
        <dbReference type="EMBL" id="SUS07430.1"/>
    </source>
</evidence>
<proteinExistence type="predicted"/>
<organism evidence="1">
    <name type="scientific">metagenome</name>
    <dbReference type="NCBI Taxonomy" id="256318"/>
    <lineage>
        <taxon>unclassified sequences</taxon>
        <taxon>metagenomes</taxon>
    </lineage>
</organism>
<accession>A0A380TG57</accession>
<dbReference type="EMBL" id="UIDG01000374">
    <property type="protein sequence ID" value="SUS07430.1"/>
    <property type="molecule type" value="Genomic_DNA"/>
</dbReference>
<gene>
    <name evidence="1" type="ORF">DF3PB_4350003</name>
</gene>
<dbReference type="AlphaFoldDB" id="A0A380TG57"/>